<evidence type="ECO:0000313" key="1">
    <source>
        <dbReference type="EMBL" id="SFI29923.1"/>
    </source>
</evidence>
<protein>
    <submittedName>
        <fullName evidence="1">Uncharacterized protein</fullName>
    </submittedName>
</protein>
<keyword evidence="2" id="KW-1185">Reference proteome</keyword>
<evidence type="ECO:0000313" key="2">
    <source>
        <dbReference type="Proteomes" id="UP000198670"/>
    </source>
</evidence>
<dbReference type="AlphaFoldDB" id="A0A1I3H2P1"/>
<sequence length="35" mass="3757">MTGCNLGGAAGAAYFISKKNVALVNFQLCRTRRPK</sequence>
<organism evidence="1 2">
    <name type="scientific">Parapedobacter indicus</name>
    <dbReference type="NCBI Taxonomy" id="1477437"/>
    <lineage>
        <taxon>Bacteria</taxon>
        <taxon>Pseudomonadati</taxon>
        <taxon>Bacteroidota</taxon>
        <taxon>Sphingobacteriia</taxon>
        <taxon>Sphingobacteriales</taxon>
        <taxon>Sphingobacteriaceae</taxon>
        <taxon>Parapedobacter</taxon>
    </lineage>
</organism>
<name>A0A1I3H2P1_9SPHI</name>
<dbReference type="Proteomes" id="UP000198670">
    <property type="component" value="Unassembled WGS sequence"/>
</dbReference>
<accession>A0A1I3H2P1</accession>
<gene>
    <name evidence="1" type="ORF">SAMN05444682_103200</name>
</gene>
<dbReference type="EMBL" id="FOQO01000003">
    <property type="protein sequence ID" value="SFI29923.1"/>
    <property type="molecule type" value="Genomic_DNA"/>
</dbReference>
<proteinExistence type="predicted"/>
<reference evidence="1 2" key="1">
    <citation type="submission" date="2016-10" db="EMBL/GenBank/DDBJ databases">
        <authorList>
            <person name="de Groot N.N."/>
        </authorList>
    </citation>
    <scope>NUCLEOTIDE SEQUENCE [LARGE SCALE GENOMIC DNA]</scope>
    <source>
        <strain evidence="1 2">RK1</strain>
    </source>
</reference>